<comment type="caution">
    <text evidence="1">The sequence shown here is derived from an EMBL/GenBank/DDBJ whole genome shotgun (WGS) entry which is preliminary data.</text>
</comment>
<name>A0AAV4THF8_9ARAC</name>
<organism evidence="1 2">
    <name type="scientific">Caerostris darwini</name>
    <dbReference type="NCBI Taxonomy" id="1538125"/>
    <lineage>
        <taxon>Eukaryota</taxon>
        <taxon>Metazoa</taxon>
        <taxon>Ecdysozoa</taxon>
        <taxon>Arthropoda</taxon>
        <taxon>Chelicerata</taxon>
        <taxon>Arachnida</taxon>
        <taxon>Araneae</taxon>
        <taxon>Araneomorphae</taxon>
        <taxon>Entelegynae</taxon>
        <taxon>Araneoidea</taxon>
        <taxon>Araneidae</taxon>
        <taxon>Caerostris</taxon>
    </lineage>
</organism>
<protein>
    <submittedName>
        <fullName evidence="1">Uncharacterized protein</fullName>
    </submittedName>
</protein>
<dbReference type="EMBL" id="BPLQ01009472">
    <property type="protein sequence ID" value="GIY44180.1"/>
    <property type="molecule type" value="Genomic_DNA"/>
</dbReference>
<gene>
    <name evidence="1" type="ORF">CDAR_497911</name>
</gene>
<accession>A0AAV4THF8</accession>
<dbReference type="AlphaFoldDB" id="A0AAV4THF8"/>
<proteinExistence type="predicted"/>
<evidence type="ECO:0000313" key="2">
    <source>
        <dbReference type="Proteomes" id="UP001054837"/>
    </source>
</evidence>
<reference evidence="1 2" key="1">
    <citation type="submission" date="2021-06" db="EMBL/GenBank/DDBJ databases">
        <title>Caerostris darwini draft genome.</title>
        <authorList>
            <person name="Kono N."/>
            <person name="Arakawa K."/>
        </authorList>
    </citation>
    <scope>NUCLEOTIDE SEQUENCE [LARGE SCALE GENOMIC DNA]</scope>
</reference>
<keyword evidence="2" id="KW-1185">Reference proteome</keyword>
<evidence type="ECO:0000313" key="1">
    <source>
        <dbReference type="EMBL" id="GIY44180.1"/>
    </source>
</evidence>
<sequence>MGSQPLFARDRTFVIRENSFAIPSHTPPSNTIVVNGMQTSNLQFENWREKGILNSFIEPENCGSFKVYANRYRNSSNSKKHRGSKTF</sequence>
<dbReference type="Proteomes" id="UP001054837">
    <property type="component" value="Unassembled WGS sequence"/>
</dbReference>